<evidence type="ECO:0000256" key="1">
    <source>
        <dbReference type="SAM" id="Phobius"/>
    </source>
</evidence>
<keyword evidence="1" id="KW-0472">Membrane</keyword>
<evidence type="ECO:0000313" key="3">
    <source>
        <dbReference type="Proteomes" id="UP000566071"/>
    </source>
</evidence>
<dbReference type="EMBL" id="JABFCR010000036">
    <property type="protein sequence ID" value="NNU34218.1"/>
    <property type="molecule type" value="Genomic_DNA"/>
</dbReference>
<gene>
    <name evidence="2" type="ORF">HK413_08775</name>
</gene>
<comment type="caution">
    <text evidence="2">The sequence shown here is derived from an EMBL/GenBank/DDBJ whole genome shotgun (WGS) entry which is preliminary data.</text>
</comment>
<organism evidence="2 3">
    <name type="scientific">Mucilaginibacter humi</name>
    <dbReference type="NCBI Taxonomy" id="2732510"/>
    <lineage>
        <taxon>Bacteria</taxon>
        <taxon>Pseudomonadati</taxon>
        <taxon>Bacteroidota</taxon>
        <taxon>Sphingobacteriia</taxon>
        <taxon>Sphingobacteriales</taxon>
        <taxon>Sphingobacteriaceae</taxon>
        <taxon>Mucilaginibacter</taxon>
    </lineage>
</organism>
<proteinExistence type="predicted"/>
<dbReference type="Proteomes" id="UP000566071">
    <property type="component" value="Unassembled WGS sequence"/>
</dbReference>
<keyword evidence="1" id="KW-1133">Transmembrane helix</keyword>
<feature type="transmembrane region" description="Helical" evidence="1">
    <location>
        <begin position="44"/>
        <end position="63"/>
    </location>
</feature>
<keyword evidence="1" id="KW-0812">Transmembrane</keyword>
<dbReference type="RefSeq" id="WP_175269903.1">
    <property type="nucleotide sequence ID" value="NZ_JABFCR010000036.1"/>
</dbReference>
<keyword evidence="3" id="KW-1185">Reference proteome</keyword>
<accession>A0ABX1W3M6</accession>
<reference evidence="2 3" key="1">
    <citation type="submission" date="2020-05" db="EMBL/GenBank/DDBJ databases">
        <authorList>
            <person name="Khan S.A."/>
            <person name="Jeon C.O."/>
            <person name="Chun B.H."/>
        </authorList>
    </citation>
    <scope>NUCLEOTIDE SEQUENCE [LARGE SCALE GENOMIC DNA]</scope>
    <source>
        <strain evidence="2 3">S1162</strain>
    </source>
</reference>
<protein>
    <submittedName>
        <fullName evidence="2">Uncharacterized protein</fullName>
    </submittedName>
</protein>
<evidence type="ECO:0000313" key="2">
    <source>
        <dbReference type="EMBL" id="NNU34218.1"/>
    </source>
</evidence>
<sequence>MSTGIYAPNTDQTIYIYNAASKNYATYLNTSASDGTGTLGGTNIIPSGQGFLFMLLVVARSLYLMSRPK</sequence>
<name>A0ABX1W3M6_9SPHI</name>